<dbReference type="SUPFAM" id="SSF109604">
    <property type="entry name" value="HD-domain/PDEase-like"/>
    <property type="match status" value="1"/>
</dbReference>
<evidence type="ECO:0000256" key="1">
    <source>
        <dbReference type="ARBA" id="ARBA00022722"/>
    </source>
</evidence>
<evidence type="ECO:0000256" key="6">
    <source>
        <dbReference type="NCBIfam" id="TIGR03319"/>
    </source>
</evidence>
<evidence type="ECO:0000256" key="4">
    <source>
        <dbReference type="ARBA" id="ARBA00022884"/>
    </source>
</evidence>
<comment type="function">
    <text evidence="5">Endoribonuclease that initiates mRNA decay.</text>
</comment>
<evidence type="ECO:0000256" key="5">
    <source>
        <dbReference type="HAMAP-Rule" id="MF_00335"/>
    </source>
</evidence>
<dbReference type="Pfam" id="PF01966">
    <property type="entry name" value="HD"/>
    <property type="match status" value="1"/>
</dbReference>
<dbReference type="EC" id="3.1.-.-" evidence="5 6"/>
<dbReference type="Pfam" id="PF12072">
    <property type="entry name" value="RNase_Y_N"/>
    <property type="match status" value="1"/>
</dbReference>
<keyword evidence="3 5" id="KW-0378">Hydrolase</keyword>
<evidence type="ECO:0000256" key="2">
    <source>
        <dbReference type="ARBA" id="ARBA00022759"/>
    </source>
</evidence>
<dbReference type="InterPro" id="IPR004088">
    <property type="entry name" value="KH_dom_type_1"/>
</dbReference>
<dbReference type="InterPro" id="IPR017705">
    <property type="entry name" value="Ribonuclease_Y"/>
</dbReference>
<organism evidence="9 10">
    <name type="scientific">Aedoeadaptatus acetigenes</name>
    <dbReference type="NCBI Taxonomy" id="2981723"/>
    <lineage>
        <taxon>Bacteria</taxon>
        <taxon>Bacillati</taxon>
        <taxon>Bacillota</taxon>
        <taxon>Tissierellia</taxon>
        <taxon>Tissierellales</taxon>
        <taxon>Peptoniphilaceae</taxon>
        <taxon>Aedoeadaptatus</taxon>
    </lineage>
</organism>
<feature type="coiled-coil region" evidence="7">
    <location>
        <begin position="60"/>
        <end position="140"/>
    </location>
</feature>
<dbReference type="Proteomes" id="UP001481872">
    <property type="component" value="Unassembled WGS sequence"/>
</dbReference>
<protein>
    <recommendedName>
        <fullName evidence="5 6">Ribonuclease Y</fullName>
        <shortName evidence="5">RNase Y</shortName>
        <ecNumber evidence="5 6">3.1.-.-</ecNumber>
    </recommendedName>
</protein>
<dbReference type="CDD" id="cd00077">
    <property type="entry name" value="HDc"/>
    <property type="match status" value="1"/>
</dbReference>
<dbReference type="PROSITE" id="PS51831">
    <property type="entry name" value="HD"/>
    <property type="match status" value="1"/>
</dbReference>
<dbReference type="InterPro" id="IPR022711">
    <property type="entry name" value="RNase_Y_N"/>
</dbReference>
<sequence length="514" mass="57883">MPAYLVSILGALVFGILGVAIGYFLRKTLAEGKLNHAEELAKNIIIDAEREAENNKRDILFQAKEEIHKLRDTVQQESDARKNELQRYEDRLNSKEDLLQSKSATLEKKESQIFDQQARIQEKEDLIDELVDKKSEEIQRISGLSKEEAKQILLNELENELTQESAVKIREYERYVKDESKKIAQDVIVHAIQRIAADEVAESTVSVVNLPNDEMKGRIIGREGRNIRAIEALTGVDLIIDDTPEAVVVSSFNPIRREIARLALEKLVLDGRIHPTRIEDTVEKARQEVDEIIKESGEEAAFEAGVHGLHPELVKYLGRLKFRTSFGQNCLRHSVEVSKIAGYLAEEIGIDSKLARRAGLLHDLGKSIDHEVEGPHVELGVELARRYKEPEAVINGIEAHHGDVEFDSLESVLVQAADAISAARPGARRETIENYIKRLEQLEEIATGFDGIEKSYAVQAGRELRIIVKPKEIDEAHMVTTARNIANEIEAQLDFPGQIKVNVIRETRAVEYAK</sequence>
<keyword evidence="7" id="KW-0175">Coiled coil</keyword>
<keyword evidence="4 5" id="KW-0694">RNA-binding</keyword>
<dbReference type="SMART" id="SM00322">
    <property type="entry name" value="KH"/>
    <property type="match status" value="1"/>
</dbReference>
<evidence type="ECO:0000313" key="9">
    <source>
        <dbReference type="EMBL" id="MEQ3353566.1"/>
    </source>
</evidence>
<dbReference type="InterPro" id="IPR004087">
    <property type="entry name" value="KH_dom"/>
</dbReference>
<keyword evidence="5" id="KW-0812">Transmembrane</keyword>
<keyword evidence="1 5" id="KW-0540">Nuclease</keyword>
<dbReference type="SUPFAM" id="SSF54791">
    <property type="entry name" value="Eukaryotic type KH-domain (KH-domain type I)"/>
    <property type="match status" value="1"/>
</dbReference>
<dbReference type="PANTHER" id="PTHR12826">
    <property type="entry name" value="RIBONUCLEASE Y"/>
    <property type="match status" value="1"/>
</dbReference>
<gene>
    <name evidence="5 9" type="primary">rny</name>
    <name evidence="9" type="ORF">AAA081_04525</name>
</gene>
<name>A0ABV1J5V6_9FIRM</name>
<dbReference type="InterPro" id="IPR003607">
    <property type="entry name" value="HD/PDEase_dom"/>
</dbReference>
<keyword evidence="10" id="KW-1185">Reference proteome</keyword>
<dbReference type="InterPro" id="IPR036612">
    <property type="entry name" value="KH_dom_type_1_sf"/>
</dbReference>
<evidence type="ECO:0000256" key="3">
    <source>
        <dbReference type="ARBA" id="ARBA00022801"/>
    </source>
</evidence>
<feature type="domain" description="HD" evidence="8">
    <location>
        <begin position="330"/>
        <end position="423"/>
    </location>
</feature>
<keyword evidence="5" id="KW-1133">Transmembrane helix</keyword>
<feature type="transmembrane region" description="Helical" evidence="5">
    <location>
        <begin position="6"/>
        <end position="25"/>
    </location>
</feature>
<keyword evidence="2 5" id="KW-0255">Endonuclease</keyword>
<comment type="similarity">
    <text evidence="5">Belongs to the RNase Y family.</text>
</comment>
<dbReference type="RefSeq" id="WP_349053864.1">
    <property type="nucleotide sequence ID" value="NZ_JBBNPS010000009.1"/>
</dbReference>
<dbReference type="Pfam" id="PF00013">
    <property type="entry name" value="KH_1"/>
    <property type="match status" value="1"/>
</dbReference>
<evidence type="ECO:0000256" key="7">
    <source>
        <dbReference type="SAM" id="Coils"/>
    </source>
</evidence>
<reference evidence="9 10" key="1">
    <citation type="submission" date="2024-04" db="EMBL/GenBank/DDBJ databases">
        <title>Human intestinal bacterial collection.</title>
        <authorList>
            <person name="Pauvert C."/>
            <person name="Hitch T.C.A."/>
            <person name="Clavel T."/>
        </authorList>
    </citation>
    <scope>NUCLEOTIDE SEQUENCE [LARGE SCALE GENOMIC DNA]</scope>
    <source>
        <strain evidence="9 10">CLA-SR-H026</strain>
    </source>
</reference>
<dbReference type="NCBIfam" id="TIGR03319">
    <property type="entry name" value="RNase_Y"/>
    <property type="match status" value="1"/>
</dbReference>
<dbReference type="HAMAP" id="MF_00335">
    <property type="entry name" value="RNase_Y"/>
    <property type="match status" value="1"/>
</dbReference>
<dbReference type="InterPro" id="IPR006674">
    <property type="entry name" value="HD_domain"/>
</dbReference>
<keyword evidence="5" id="KW-1003">Cell membrane</keyword>
<dbReference type="Gene3D" id="1.10.3210.10">
    <property type="entry name" value="Hypothetical protein af1432"/>
    <property type="match status" value="1"/>
</dbReference>
<dbReference type="InterPro" id="IPR006675">
    <property type="entry name" value="HDIG_dom"/>
</dbReference>
<comment type="subcellular location">
    <subcellularLocation>
        <location evidence="5">Cell membrane</location>
        <topology evidence="5">Single-pass membrane protein</topology>
    </subcellularLocation>
</comment>
<dbReference type="CDD" id="cd22431">
    <property type="entry name" value="KH-I_RNaseY"/>
    <property type="match status" value="1"/>
</dbReference>
<evidence type="ECO:0000259" key="8">
    <source>
        <dbReference type="PROSITE" id="PS51831"/>
    </source>
</evidence>
<dbReference type="PANTHER" id="PTHR12826:SF15">
    <property type="entry name" value="RIBONUCLEASE Y"/>
    <property type="match status" value="1"/>
</dbReference>
<dbReference type="PROSITE" id="PS50084">
    <property type="entry name" value="KH_TYPE_1"/>
    <property type="match status" value="1"/>
</dbReference>
<dbReference type="NCBIfam" id="TIGR00277">
    <property type="entry name" value="HDIG"/>
    <property type="match status" value="1"/>
</dbReference>
<dbReference type="SMART" id="SM00471">
    <property type="entry name" value="HDc"/>
    <property type="match status" value="1"/>
</dbReference>
<dbReference type="EMBL" id="JBBNPS010000009">
    <property type="protein sequence ID" value="MEQ3353566.1"/>
    <property type="molecule type" value="Genomic_DNA"/>
</dbReference>
<accession>A0ABV1J5V6</accession>
<proteinExistence type="inferred from homology"/>
<dbReference type="Gene3D" id="3.30.1370.10">
    <property type="entry name" value="K Homology domain, type 1"/>
    <property type="match status" value="1"/>
</dbReference>
<evidence type="ECO:0000313" key="10">
    <source>
        <dbReference type="Proteomes" id="UP001481872"/>
    </source>
</evidence>
<keyword evidence="5" id="KW-0472">Membrane</keyword>
<comment type="caution">
    <text evidence="9">The sequence shown here is derived from an EMBL/GenBank/DDBJ whole genome shotgun (WGS) entry which is preliminary data.</text>
</comment>